<name>A0AAV9Z3J3_9AGAR</name>
<feature type="signal peptide" evidence="1">
    <location>
        <begin position="1"/>
        <end position="21"/>
    </location>
</feature>
<proteinExistence type="predicted"/>
<evidence type="ECO:0000313" key="3">
    <source>
        <dbReference type="Proteomes" id="UP001362999"/>
    </source>
</evidence>
<comment type="caution">
    <text evidence="2">The sequence shown here is derived from an EMBL/GenBank/DDBJ whole genome shotgun (WGS) entry which is preliminary data.</text>
</comment>
<gene>
    <name evidence="2" type="ORF">R3P38DRAFT_3243503</name>
</gene>
<keyword evidence="1" id="KW-0732">Signal</keyword>
<dbReference type="EMBL" id="JAWWNJ010000226">
    <property type="protein sequence ID" value="KAK6969387.1"/>
    <property type="molecule type" value="Genomic_DNA"/>
</dbReference>
<organism evidence="2 3">
    <name type="scientific">Favolaschia claudopus</name>
    <dbReference type="NCBI Taxonomy" id="2862362"/>
    <lineage>
        <taxon>Eukaryota</taxon>
        <taxon>Fungi</taxon>
        <taxon>Dikarya</taxon>
        <taxon>Basidiomycota</taxon>
        <taxon>Agaricomycotina</taxon>
        <taxon>Agaricomycetes</taxon>
        <taxon>Agaricomycetidae</taxon>
        <taxon>Agaricales</taxon>
        <taxon>Marasmiineae</taxon>
        <taxon>Mycenaceae</taxon>
        <taxon>Favolaschia</taxon>
    </lineage>
</organism>
<reference evidence="2 3" key="1">
    <citation type="journal article" date="2024" name="J Genomics">
        <title>Draft genome sequencing and assembly of Favolaschia claudopus CIRM-BRFM 2984 isolated from oak limbs.</title>
        <authorList>
            <person name="Navarro D."/>
            <person name="Drula E."/>
            <person name="Chaduli D."/>
            <person name="Cazenave R."/>
            <person name="Ahrendt S."/>
            <person name="Wang J."/>
            <person name="Lipzen A."/>
            <person name="Daum C."/>
            <person name="Barry K."/>
            <person name="Grigoriev I.V."/>
            <person name="Favel A."/>
            <person name="Rosso M.N."/>
            <person name="Martin F."/>
        </authorList>
    </citation>
    <scope>NUCLEOTIDE SEQUENCE [LARGE SCALE GENOMIC DNA]</scope>
    <source>
        <strain evidence="2 3">CIRM-BRFM 2984</strain>
    </source>
</reference>
<evidence type="ECO:0000313" key="2">
    <source>
        <dbReference type="EMBL" id="KAK6969387.1"/>
    </source>
</evidence>
<protein>
    <submittedName>
        <fullName evidence="2">Uncharacterized protein</fullName>
    </submittedName>
</protein>
<evidence type="ECO:0000256" key="1">
    <source>
        <dbReference type="SAM" id="SignalP"/>
    </source>
</evidence>
<keyword evidence="3" id="KW-1185">Reference proteome</keyword>
<feature type="chain" id="PRO_5043519243" evidence="1">
    <location>
        <begin position="22"/>
        <end position="88"/>
    </location>
</feature>
<dbReference type="AlphaFoldDB" id="A0AAV9Z3J3"/>
<dbReference type="Proteomes" id="UP001362999">
    <property type="component" value="Unassembled WGS sequence"/>
</dbReference>
<accession>A0AAV9Z3J3</accession>
<sequence length="88" mass="9377">MQHPRLLTTLLFLFTIERANAQLLGWFCTCSTNGVVAQKIMANCCSSVSGNIEPDACNLVSGTNPSQGPTGTFIQCCFDNGQGAECTQ</sequence>